<name>A0ABV7R169_9RHOB</name>
<dbReference type="Proteomes" id="UP001595721">
    <property type="component" value="Unassembled WGS sequence"/>
</dbReference>
<dbReference type="InterPro" id="IPR018654">
    <property type="entry name" value="YjhX_toxin"/>
</dbReference>
<evidence type="ECO:0000313" key="1">
    <source>
        <dbReference type="EMBL" id="MFC3527308.1"/>
    </source>
</evidence>
<gene>
    <name evidence="1" type="ORF">ACFOMH_03910</name>
</gene>
<dbReference type="RefSeq" id="WP_377742737.1">
    <property type="nucleotide sequence ID" value="NZ_JBHRXJ010000002.1"/>
</dbReference>
<dbReference type="NCBIfam" id="NF010240">
    <property type="entry name" value="PRK13687.1"/>
    <property type="match status" value="1"/>
</dbReference>
<protein>
    <submittedName>
        <fullName evidence="1">YjhX family toxin</fullName>
    </submittedName>
</protein>
<proteinExistence type="predicted"/>
<evidence type="ECO:0000313" key="2">
    <source>
        <dbReference type="Proteomes" id="UP001595721"/>
    </source>
</evidence>
<comment type="caution">
    <text evidence="1">The sequence shown here is derived from an EMBL/GenBank/DDBJ whole genome shotgun (WGS) entry which is preliminary data.</text>
</comment>
<accession>A0ABV7R169</accession>
<reference evidence="2" key="1">
    <citation type="journal article" date="2019" name="Int. J. Syst. Evol. Microbiol.">
        <title>The Global Catalogue of Microorganisms (GCM) 10K type strain sequencing project: providing services to taxonomists for standard genome sequencing and annotation.</title>
        <authorList>
            <consortium name="The Broad Institute Genomics Platform"/>
            <consortium name="The Broad Institute Genome Sequencing Center for Infectious Disease"/>
            <person name="Wu L."/>
            <person name="Ma J."/>
        </authorList>
    </citation>
    <scope>NUCLEOTIDE SEQUENCE [LARGE SCALE GENOMIC DNA]</scope>
    <source>
        <strain evidence="2">KCTC 42899</strain>
    </source>
</reference>
<keyword evidence="2" id="KW-1185">Reference proteome</keyword>
<dbReference type="Pfam" id="PF09857">
    <property type="entry name" value="YjhX_toxin"/>
    <property type="match status" value="1"/>
</dbReference>
<dbReference type="EMBL" id="JBHRXJ010000002">
    <property type="protein sequence ID" value="MFC3527308.1"/>
    <property type="molecule type" value="Genomic_DNA"/>
</dbReference>
<sequence>MNISKEEQRVLHVLAQGGQIRHKRGPNGRIIAADCLTHDGALLMDCTLQIVIKLRRKRLIESHASSPYRISVTGRRAVRSQADNRTLR</sequence>
<organism evidence="1 2">
    <name type="scientific">Paracoccus mangrovi</name>
    <dbReference type="NCBI Taxonomy" id="1715645"/>
    <lineage>
        <taxon>Bacteria</taxon>
        <taxon>Pseudomonadati</taxon>
        <taxon>Pseudomonadota</taxon>
        <taxon>Alphaproteobacteria</taxon>
        <taxon>Rhodobacterales</taxon>
        <taxon>Paracoccaceae</taxon>
        <taxon>Paracoccus</taxon>
    </lineage>
</organism>